<dbReference type="SUPFAM" id="SSF51445">
    <property type="entry name" value="(Trans)glycosidases"/>
    <property type="match status" value="1"/>
</dbReference>
<keyword evidence="4" id="KW-1185">Reference proteome</keyword>
<dbReference type="Gene3D" id="3.20.20.70">
    <property type="entry name" value="Aldolase class I"/>
    <property type="match status" value="1"/>
</dbReference>
<evidence type="ECO:0000256" key="1">
    <source>
        <dbReference type="ARBA" id="ARBA00022801"/>
    </source>
</evidence>
<dbReference type="EMBL" id="JAHZSS010000003">
    <property type="protein sequence ID" value="MBW8190166.1"/>
    <property type="molecule type" value="Genomic_DNA"/>
</dbReference>
<reference evidence="3" key="1">
    <citation type="submission" date="2021-07" db="EMBL/GenBank/DDBJ databases">
        <title>Neiella marina sp. nov., isolated from the intestinal content of sea cucumber Apostichopus japonicus.</title>
        <authorList>
            <person name="Bai X."/>
        </authorList>
    </citation>
    <scope>NUCLEOTIDE SEQUENCE</scope>
    <source>
        <strain evidence="3">126</strain>
    </source>
</reference>
<dbReference type="CDD" id="cd14791">
    <property type="entry name" value="GH36"/>
    <property type="match status" value="1"/>
</dbReference>
<name>A0ABS7EEC8_9GAMM</name>
<proteinExistence type="predicted"/>
<dbReference type="InterPro" id="IPR017853">
    <property type="entry name" value="GH"/>
</dbReference>
<comment type="caution">
    <text evidence="3">The sequence shown here is derived from an EMBL/GenBank/DDBJ whole genome shotgun (WGS) entry which is preliminary data.</text>
</comment>
<evidence type="ECO:0000313" key="4">
    <source>
        <dbReference type="Proteomes" id="UP001166251"/>
    </source>
</evidence>
<dbReference type="PANTHER" id="PTHR43053:SF3">
    <property type="entry name" value="ALPHA-GALACTOSIDASE C-RELATED"/>
    <property type="match status" value="1"/>
</dbReference>
<dbReference type="Proteomes" id="UP001166251">
    <property type="component" value="Unassembled WGS sequence"/>
</dbReference>
<keyword evidence="1" id="KW-0378">Hydrolase</keyword>
<sequence>MPHTPTQSTLPVPCFEGGSNRGIKLVDGVAHVSGQSSTSPIDNVLLAAWDVSAWLDAPILADGYQMLCQWQGSLRAPVAVSRCADNDADYRRYPAEQTRFYNYLLIELEPDNSYWLVGFADCHQFNGYFECRHDSQLVAVVETESLCLEPDQTAVLPTLVSLQADSITAVFGKFSTIIQSRHGTPKIQQSVKGWCSWYHYYEHITTDIIADNAKQLAQQWTEADLVLIDDGYQRAMGDWLIPSNKFAGGVEQAIDAITSTGCRPGIWLAPFIAQLDSQLYKEHPDWFVHHADGSPLLADSVTYGGWRCTPWLLLDTSQDAPCEFLQHTVDTMKQQWGIALFKLDALYWGALDVPRAHPMTSVQAYRRGLAAIKRGAGDACVLGCNAPMWPSLGLVDAMRTSDDIHRHQHRFNQLHLENAGRSWQHRALWLLDQDCLTLENLNTEFQQQSARPEAYEFHASSILAHGGNLILGDAMNCLSASSTLKVSQLLARLACTEQVVDYQSLAFDRASLILDDNTTLFFAFHTNAEVSKTFNFQTNYDVDWFDFWQGIALADQCQALQVEVAPNQARVVVAKRRL</sequence>
<organism evidence="3 4">
    <name type="scientific">Neiella holothuriorum</name>
    <dbReference type="NCBI Taxonomy" id="2870530"/>
    <lineage>
        <taxon>Bacteria</taxon>
        <taxon>Pseudomonadati</taxon>
        <taxon>Pseudomonadota</taxon>
        <taxon>Gammaproteobacteria</taxon>
        <taxon>Alteromonadales</taxon>
        <taxon>Echinimonadaceae</taxon>
        <taxon>Neiella</taxon>
    </lineage>
</organism>
<evidence type="ECO:0000256" key="2">
    <source>
        <dbReference type="ARBA" id="ARBA00023295"/>
    </source>
</evidence>
<dbReference type="InterPro" id="IPR002252">
    <property type="entry name" value="Glyco_hydro_36"/>
</dbReference>
<gene>
    <name evidence="3" type="ORF">K0504_03880</name>
</gene>
<accession>A0ABS7EEC8</accession>
<dbReference type="InterPro" id="IPR050985">
    <property type="entry name" value="Alpha-glycosidase_related"/>
</dbReference>
<evidence type="ECO:0000313" key="3">
    <source>
        <dbReference type="EMBL" id="MBW8190166.1"/>
    </source>
</evidence>
<dbReference type="InterPro" id="IPR013785">
    <property type="entry name" value="Aldolase_TIM"/>
</dbReference>
<keyword evidence="2" id="KW-0326">Glycosidase</keyword>
<dbReference type="PANTHER" id="PTHR43053">
    <property type="entry name" value="GLYCOSIDASE FAMILY 31"/>
    <property type="match status" value="1"/>
</dbReference>
<dbReference type="Pfam" id="PF02065">
    <property type="entry name" value="Melibiase"/>
    <property type="match status" value="1"/>
</dbReference>
<protein>
    <submittedName>
        <fullName evidence="3">Alpha-galactosidase</fullName>
    </submittedName>
</protein>
<dbReference type="RefSeq" id="WP_220102849.1">
    <property type="nucleotide sequence ID" value="NZ_JAHZSS010000003.1"/>
</dbReference>